<dbReference type="PROSITE" id="PS51257">
    <property type="entry name" value="PROKAR_LIPOPROTEIN"/>
    <property type="match status" value="1"/>
</dbReference>
<evidence type="ECO:0008006" key="5">
    <source>
        <dbReference type="Google" id="ProtNLM"/>
    </source>
</evidence>
<evidence type="ECO:0000256" key="2">
    <source>
        <dbReference type="SAM" id="MobiDB-lite"/>
    </source>
</evidence>
<keyword evidence="1" id="KW-0732">Signal</keyword>
<dbReference type="InterPro" id="IPR051829">
    <property type="entry name" value="Multiheme_Cytochr_ET"/>
</dbReference>
<gene>
    <name evidence="3" type="ORF">Rcae01_06460</name>
</gene>
<dbReference type="PANTHER" id="PTHR35038:SF8">
    <property type="entry name" value="C-TYPE POLYHEME CYTOCHROME OMCC"/>
    <property type="match status" value="1"/>
</dbReference>
<sequence length="992" mass="110108">MDFSYLRLRSVLTGSIYTMICLSILGCRDRDSMQQSAERQNLAVRPVVAVSSINPSNSDFGRQHQLPLPSTMAVFDYEKQLFKFLSERQYVELGWRKDKTVRDTGPYIDGTYYGTHPAVRVFYSPGITRWLAEGRVGPIADGEMIIKEQYAPPAILHRDKSEAELRDSLESWTVMIKDSTGSHDGWFWSNPSADAEPFDYHAKNEQPYSGFGLYCVRCHASAQSPGVESPADMANEFTFASLRNIEGFPGQPILFRVDDSWQAAADQEADDEASGGDTDATETSKVAKATADQAFTALYDSIKSIPLQSIDCLPRSSHDSVPSSRYQAKQFFTSNQCMNCHAGLTGPLGPVGYVHMDSATNEYGGDGVNVSPYGEWRWTPMGLAGRDPIFYAQLESEISLIRQQFGEGDESRQISETLIDTCFRCHGPMGYHQRRSQHGDVEKISMADVHGDSEIGALARDGVSCMVCHRIKPPAQPEDDQRPYLQYFLETSTTGNLHLGPPGELYGPYKDNEVAGYAMHHATGWKPVHSDYLKKSQLCGTCHTVSLPTIDRPLGDDDSGPLVDPLTDAESVPEFKRFHHHIEQATYLEWLNSQFNNETDPDAVHGRSCQDCHMPSKVFADENNGAEEPVRTRIAAIQDTTYPDAENLAEHKQLDIPIRDEYRRHGFAGLNVWLLELTKQFDQQVGVKQQDLMTGSTRGAEQAIAGMVRTARHETASIKLDIVPESTTTSNTLDAKVTVTNLAGHRFPTGVGFRRAFIEMTVFTTDEQGNESIVWSSGKTNELGVILGDDGQPLETEFFAGDVPDESHQPHHEVITSQNQVQIYETLLKDNFGRFTTSFVRGCESVKDNRLLPKGWSAKGPGGGLDGPYLKATLPGPIAMQDSDFTDGNGHDIVHYQIALPANVDRDEIRVRASLYYQALPPYYLRNLFKTSPDGGATQLLHQMTSRLQFKNSPIQDWKLLIDRQETSLVGLETSLEGSDHTSTPASAAAPK</sequence>
<dbReference type="InterPro" id="IPR038142">
    <property type="entry name" value="Cytochrome_P460_sp"/>
</dbReference>
<accession>A0ABP9W341</accession>
<dbReference type="RefSeq" id="WP_345689279.1">
    <property type="nucleotide sequence ID" value="NZ_BAABRO010000031.1"/>
</dbReference>
<evidence type="ECO:0000256" key="1">
    <source>
        <dbReference type="ARBA" id="ARBA00022729"/>
    </source>
</evidence>
<organism evidence="3 4">
    <name type="scientific">Novipirellula caenicola</name>
    <dbReference type="NCBI Taxonomy" id="1536901"/>
    <lineage>
        <taxon>Bacteria</taxon>
        <taxon>Pseudomonadati</taxon>
        <taxon>Planctomycetota</taxon>
        <taxon>Planctomycetia</taxon>
        <taxon>Pirellulales</taxon>
        <taxon>Pirellulaceae</taxon>
        <taxon>Novipirellula</taxon>
    </lineage>
</organism>
<dbReference type="Gene3D" id="1.10.1130.10">
    <property type="entry name" value="Flavocytochrome C3, Chain A"/>
    <property type="match status" value="1"/>
</dbReference>
<dbReference type="Gene3D" id="3.50.70.20">
    <property type="entry name" value="Cytochrome P460"/>
    <property type="match status" value="1"/>
</dbReference>
<name>A0ABP9W341_9BACT</name>
<protein>
    <recommendedName>
        <fullName evidence="5">Cytochrome c-552/4 domain-containing protein</fullName>
    </recommendedName>
</protein>
<dbReference type="SUPFAM" id="SSF48695">
    <property type="entry name" value="Multiheme cytochromes"/>
    <property type="match status" value="1"/>
</dbReference>
<proteinExistence type="predicted"/>
<keyword evidence="4" id="KW-1185">Reference proteome</keyword>
<evidence type="ECO:0000313" key="4">
    <source>
        <dbReference type="Proteomes" id="UP001416858"/>
    </source>
</evidence>
<evidence type="ECO:0000313" key="3">
    <source>
        <dbReference type="EMBL" id="GAA5510948.1"/>
    </source>
</evidence>
<comment type="caution">
    <text evidence="3">The sequence shown here is derived from an EMBL/GenBank/DDBJ whole genome shotgun (WGS) entry which is preliminary data.</text>
</comment>
<dbReference type="Proteomes" id="UP001416858">
    <property type="component" value="Unassembled WGS sequence"/>
</dbReference>
<dbReference type="EMBL" id="BAABRO010000031">
    <property type="protein sequence ID" value="GAA5510948.1"/>
    <property type="molecule type" value="Genomic_DNA"/>
</dbReference>
<reference evidence="3 4" key="1">
    <citation type="submission" date="2024-02" db="EMBL/GenBank/DDBJ databases">
        <title>Rhodopirellula caenicola NBRC 110016.</title>
        <authorList>
            <person name="Ichikawa N."/>
            <person name="Katano-Makiyama Y."/>
            <person name="Hidaka K."/>
        </authorList>
    </citation>
    <scope>NUCLEOTIDE SEQUENCE [LARGE SCALE GENOMIC DNA]</scope>
    <source>
        <strain evidence="3 4">NBRC 110016</strain>
    </source>
</reference>
<feature type="region of interest" description="Disordered" evidence="2">
    <location>
        <begin position="264"/>
        <end position="286"/>
    </location>
</feature>
<dbReference type="PANTHER" id="PTHR35038">
    <property type="entry name" value="DISSIMILATORY SULFITE REDUCTASE SIRA"/>
    <property type="match status" value="1"/>
</dbReference>
<dbReference type="InterPro" id="IPR036280">
    <property type="entry name" value="Multihaem_cyt_sf"/>
</dbReference>